<dbReference type="Proteomes" id="UP000319771">
    <property type="component" value="Unassembled WGS sequence"/>
</dbReference>
<dbReference type="PANTHER" id="PTHR43201:SF5">
    <property type="entry name" value="MEDIUM-CHAIN ACYL-COA LIGASE ACSF2, MITOCHONDRIAL"/>
    <property type="match status" value="1"/>
</dbReference>
<accession>A0A538U788</accession>
<evidence type="ECO:0000313" key="5">
    <source>
        <dbReference type="Proteomes" id="UP000319771"/>
    </source>
</evidence>
<protein>
    <submittedName>
        <fullName evidence="4">Long-chain fatty acid--CoA ligase</fullName>
    </submittedName>
</protein>
<dbReference type="PROSITE" id="PS00455">
    <property type="entry name" value="AMP_BINDING"/>
    <property type="match status" value="1"/>
</dbReference>
<proteinExistence type="inferred from homology"/>
<name>A0A538U788_UNCEI</name>
<comment type="caution">
    <text evidence="4">The sequence shown here is derived from an EMBL/GenBank/DDBJ whole genome shotgun (WGS) entry which is preliminary data.</text>
</comment>
<feature type="domain" description="AMP-dependent synthetase/ligase" evidence="3">
    <location>
        <begin position="6"/>
        <end position="339"/>
    </location>
</feature>
<dbReference type="InterPro" id="IPR020845">
    <property type="entry name" value="AMP-binding_CS"/>
</dbReference>
<evidence type="ECO:0000313" key="4">
    <source>
        <dbReference type="EMBL" id="TMQ71765.1"/>
    </source>
</evidence>
<organism evidence="4 5">
    <name type="scientific">Eiseniibacteriota bacterium</name>
    <dbReference type="NCBI Taxonomy" id="2212470"/>
    <lineage>
        <taxon>Bacteria</taxon>
        <taxon>Candidatus Eiseniibacteriota</taxon>
    </lineage>
</organism>
<gene>
    <name evidence="4" type="ORF">E6K81_09270</name>
</gene>
<evidence type="ECO:0000256" key="1">
    <source>
        <dbReference type="ARBA" id="ARBA00006432"/>
    </source>
</evidence>
<evidence type="ECO:0000259" key="3">
    <source>
        <dbReference type="Pfam" id="PF00501"/>
    </source>
</evidence>
<dbReference type="PANTHER" id="PTHR43201">
    <property type="entry name" value="ACYL-COA SYNTHETASE"/>
    <property type="match status" value="1"/>
</dbReference>
<evidence type="ECO:0000256" key="2">
    <source>
        <dbReference type="ARBA" id="ARBA00022598"/>
    </source>
</evidence>
<dbReference type="GO" id="GO:0006631">
    <property type="term" value="P:fatty acid metabolic process"/>
    <property type="evidence" value="ECO:0007669"/>
    <property type="project" value="TreeGrafter"/>
</dbReference>
<keyword evidence="2 4" id="KW-0436">Ligase</keyword>
<comment type="similarity">
    <text evidence="1">Belongs to the ATP-dependent AMP-binding enzyme family.</text>
</comment>
<dbReference type="AlphaFoldDB" id="A0A538U788"/>
<sequence>MIDLIRRHPRDRPAVLGPGADASLSYGELMDRVDDAADRLRVVAEQRALVFLALAPDPSGVVLYLACLQARLPLCLAETQAEPFARLARTYAPKLLLLPDALAPPDGYRQGPAPVPGYRAWVGGSEPVALHPDLALLLTTSGSTGNPKLVRLTAANLEANALAIGEYLGLGPDERAIQSLPMHYSYGLSVLNSHLVAGGSVVLTVHSFIRPEFWAAVDEARCTSFAGVPYMYETLHRLRRDPGRHRSLRALTQAGGGLRRELVLHFMELAQRADTRLFVMYGQTEATARISYVPPEHLPRKIGSIGIAIPGGRLRLAPVDGSVQHAELVYEGPNVMMGYAEGPADLALGDVQGGVLRTGDLGTADADGYHSVVGRLKRFAKLFGRRVSLEDVEREVESAFPVRAMAADGGDRIVLVAEQDTDAGRAEIARHVARFLGVPPAAVEVRIVDGLPRTSTGKKDYSHLEAPR</sequence>
<dbReference type="EMBL" id="VBPB01000146">
    <property type="protein sequence ID" value="TMQ71765.1"/>
    <property type="molecule type" value="Genomic_DNA"/>
</dbReference>
<dbReference type="SUPFAM" id="SSF56801">
    <property type="entry name" value="Acetyl-CoA synthetase-like"/>
    <property type="match status" value="1"/>
</dbReference>
<dbReference type="InterPro" id="IPR000873">
    <property type="entry name" value="AMP-dep_synth/lig_dom"/>
</dbReference>
<dbReference type="Pfam" id="PF00501">
    <property type="entry name" value="AMP-binding"/>
    <property type="match status" value="1"/>
</dbReference>
<dbReference type="Gene3D" id="3.40.50.12780">
    <property type="entry name" value="N-terminal domain of ligase-like"/>
    <property type="match status" value="1"/>
</dbReference>
<dbReference type="InterPro" id="IPR042099">
    <property type="entry name" value="ANL_N_sf"/>
</dbReference>
<dbReference type="GO" id="GO:0031956">
    <property type="term" value="F:medium-chain fatty acid-CoA ligase activity"/>
    <property type="evidence" value="ECO:0007669"/>
    <property type="project" value="TreeGrafter"/>
</dbReference>
<reference evidence="4 5" key="1">
    <citation type="journal article" date="2019" name="Nat. Microbiol.">
        <title>Mediterranean grassland soil C-N compound turnover is dependent on rainfall and depth, and is mediated by genomically divergent microorganisms.</title>
        <authorList>
            <person name="Diamond S."/>
            <person name="Andeer P.F."/>
            <person name="Li Z."/>
            <person name="Crits-Christoph A."/>
            <person name="Burstein D."/>
            <person name="Anantharaman K."/>
            <person name="Lane K.R."/>
            <person name="Thomas B.C."/>
            <person name="Pan C."/>
            <person name="Northen T.R."/>
            <person name="Banfield J.F."/>
        </authorList>
    </citation>
    <scope>NUCLEOTIDE SEQUENCE [LARGE SCALE GENOMIC DNA]</scope>
    <source>
        <strain evidence="4">WS_11</strain>
    </source>
</reference>